<evidence type="ECO:0000313" key="2">
    <source>
        <dbReference type="Proteomes" id="UP000030653"/>
    </source>
</evidence>
<organism evidence="1 2">
    <name type="scientific">Dacryopinax primogenitus (strain DJM 731)</name>
    <name type="common">Brown rot fungus</name>
    <dbReference type="NCBI Taxonomy" id="1858805"/>
    <lineage>
        <taxon>Eukaryota</taxon>
        <taxon>Fungi</taxon>
        <taxon>Dikarya</taxon>
        <taxon>Basidiomycota</taxon>
        <taxon>Agaricomycotina</taxon>
        <taxon>Dacrymycetes</taxon>
        <taxon>Dacrymycetales</taxon>
        <taxon>Dacrymycetaceae</taxon>
        <taxon>Dacryopinax</taxon>
    </lineage>
</organism>
<name>M5FNS8_DACPD</name>
<reference evidence="1 2" key="1">
    <citation type="journal article" date="2012" name="Science">
        <title>The Paleozoic origin of enzymatic lignin decomposition reconstructed from 31 fungal genomes.</title>
        <authorList>
            <person name="Floudas D."/>
            <person name="Binder M."/>
            <person name="Riley R."/>
            <person name="Barry K."/>
            <person name="Blanchette R.A."/>
            <person name="Henrissat B."/>
            <person name="Martinez A.T."/>
            <person name="Otillar R."/>
            <person name="Spatafora J.W."/>
            <person name="Yadav J.S."/>
            <person name="Aerts A."/>
            <person name="Benoit I."/>
            <person name="Boyd A."/>
            <person name="Carlson A."/>
            <person name="Copeland A."/>
            <person name="Coutinho P.M."/>
            <person name="de Vries R.P."/>
            <person name="Ferreira P."/>
            <person name="Findley K."/>
            <person name="Foster B."/>
            <person name="Gaskell J."/>
            <person name="Glotzer D."/>
            <person name="Gorecki P."/>
            <person name="Heitman J."/>
            <person name="Hesse C."/>
            <person name="Hori C."/>
            <person name="Igarashi K."/>
            <person name="Jurgens J.A."/>
            <person name="Kallen N."/>
            <person name="Kersten P."/>
            <person name="Kohler A."/>
            <person name="Kuees U."/>
            <person name="Kumar T.K.A."/>
            <person name="Kuo A."/>
            <person name="LaButti K."/>
            <person name="Larrondo L.F."/>
            <person name="Lindquist E."/>
            <person name="Ling A."/>
            <person name="Lombard V."/>
            <person name="Lucas S."/>
            <person name="Lundell T."/>
            <person name="Martin R."/>
            <person name="McLaughlin D.J."/>
            <person name="Morgenstern I."/>
            <person name="Morin E."/>
            <person name="Murat C."/>
            <person name="Nagy L.G."/>
            <person name="Nolan M."/>
            <person name="Ohm R.A."/>
            <person name="Patyshakuliyeva A."/>
            <person name="Rokas A."/>
            <person name="Ruiz-Duenas F.J."/>
            <person name="Sabat G."/>
            <person name="Salamov A."/>
            <person name="Samejima M."/>
            <person name="Schmutz J."/>
            <person name="Slot J.C."/>
            <person name="St John F."/>
            <person name="Stenlid J."/>
            <person name="Sun H."/>
            <person name="Sun S."/>
            <person name="Syed K."/>
            <person name="Tsang A."/>
            <person name="Wiebenga A."/>
            <person name="Young D."/>
            <person name="Pisabarro A."/>
            <person name="Eastwood D.C."/>
            <person name="Martin F."/>
            <person name="Cullen D."/>
            <person name="Grigoriev I.V."/>
            <person name="Hibbett D.S."/>
        </authorList>
    </citation>
    <scope>NUCLEOTIDE SEQUENCE [LARGE SCALE GENOMIC DNA]</scope>
    <source>
        <strain evidence="1 2">DJM-731 SS1</strain>
    </source>
</reference>
<protein>
    <submittedName>
        <fullName evidence="1">Uncharacterized protein</fullName>
    </submittedName>
</protein>
<dbReference type="GeneID" id="63684519"/>
<dbReference type="RefSeq" id="XP_040623436.1">
    <property type="nucleotide sequence ID" value="XM_040769457.1"/>
</dbReference>
<accession>M5FNS8</accession>
<sequence length="121" mass="13001">MLVVVQPAELAANPLPLADSSLPRLPSPPLLIPTPPPTMLLLNLICQLSAAHESLPQLTIQQALFFITLCQHLQTCIAWQEIPGIKHLNTPLAGTFLSSGKLFSGLLGHLTGILCILLALW</sequence>
<keyword evidence="2" id="KW-1185">Reference proteome</keyword>
<evidence type="ECO:0000313" key="1">
    <source>
        <dbReference type="EMBL" id="EJT96538.1"/>
    </source>
</evidence>
<gene>
    <name evidence="1" type="ORF">DACRYDRAFT_112648</name>
</gene>
<dbReference type="EMBL" id="JH795884">
    <property type="protein sequence ID" value="EJT96538.1"/>
    <property type="molecule type" value="Genomic_DNA"/>
</dbReference>
<dbReference type="AlphaFoldDB" id="M5FNS8"/>
<dbReference type="Proteomes" id="UP000030653">
    <property type="component" value="Unassembled WGS sequence"/>
</dbReference>
<proteinExistence type="predicted"/>
<dbReference type="HOGENOM" id="CLU_2037993_0_0_1"/>